<reference evidence="2" key="1">
    <citation type="journal article" date="2022" name="bioRxiv">
        <title>Sequencing and chromosome-scale assembly of the giantPleurodeles waltlgenome.</title>
        <authorList>
            <person name="Brown T."/>
            <person name="Elewa A."/>
            <person name="Iarovenko S."/>
            <person name="Subramanian E."/>
            <person name="Araus A.J."/>
            <person name="Petzold A."/>
            <person name="Susuki M."/>
            <person name="Suzuki K.-i.T."/>
            <person name="Hayashi T."/>
            <person name="Toyoda A."/>
            <person name="Oliveira C."/>
            <person name="Osipova E."/>
            <person name="Leigh N.D."/>
            <person name="Simon A."/>
            <person name="Yun M.H."/>
        </authorList>
    </citation>
    <scope>NUCLEOTIDE SEQUENCE</scope>
    <source>
        <strain evidence="2">20211129_DDA</strain>
        <tissue evidence="2">Liver</tissue>
    </source>
</reference>
<dbReference type="EMBL" id="JANPWB010000015">
    <property type="protein sequence ID" value="KAJ1090729.1"/>
    <property type="molecule type" value="Genomic_DNA"/>
</dbReference>
<accession>A0AAV7LI90</accession>
<organism evidence="2 3">
    <name type="scientific">Pleurodeles waltl</name>
    <name type="common">Iberian ribbed newt</name>
    <dbReference type="NCBI Taxonomy" id="8319"/>
    <lineage>
        <taxon>Eukaryota</taxon>
        <taxon>Metazoa</taxon>
        <taxon>Chordata</taxon>
        <taxon>Craniata</taxon>
        <taxon>Vertebrata</taxon>
        <taxon>Euteleostomi</taxon>
        <taxon>Amphibia</taxon>
        <taxon>Batrachia</taxon>
        <taxon>Caudata</taxon>
        <taxon>Salamandroidea</taxon>
        <taxon>Salamandridae</taxon>
        <taxon>Pleurodelinae</taxon>
        <taxon>Pleurodeles</taxon>
    </lineage>
</organism>
<evidence type="ECO:0000313" key="3">
    <source>
        <dbReference type="Proteomes" id="UP001066276"/>
    </source>
</evidence>
<feature type="region of interest" description="Disordered" evidence="1">
    <location>
        <begin position="118"/>
        <end position="140"/>
    </location>
</feature>
<dbReference type="AlphaFoldDB" id="A0AAV7LI90"/>
<dbReference type="Proteomes" id="UP001066276">
    <property type="component" value="Chromosome 11"/>
</dbReference>
<name>A0AAV7LI90_PLEWA</name>
<keyword evidence="3" id="KW-1185">Reference proteome</keyword>
<proteinExistence type="predicted"/>
<protein>
    <submittedName>
        <fullName evidence="2">Uncharacterized protein</fullName>
    </submittedName>
</protein>
<gene>
    <name evidence="2" type="ORF">NDU88_003858</name>
</gene>
<feature type="region of interest" description="Disordered" evidence="1">
    <location>
        <begin position="65"/>
        <end position="85"/>
    </location>
</feature>
<sequence length="140" mass="15027">MRHISGSCVIHLTKVFVVPVTPQFTFVVPTTQGHTTLATRINGPWLSSGSRRAMCVPRCVSPGEPVTSDDGATWQVGPLSDWGTGRAARRDSEWLRSYLRAVISSRVEAQSSVQLFGGHRPLSTRPCRGAPSELQAAAGG</sequence>
<evidence type="ECO:0000256" key="1">
    <source>
        <dbReference type="SAM" id="MobiDB-lite"/>
    </source>
</evidence>
<evidence type="ECO:0000313" key="2">
    <source>
        <dbReference type="EMBL" id="KAJ1090729.1"/>
    </source>
</evidence>
<comment type="caution">
    <text evidence="2">The sequence shown here is derived from an EMBL/GenBank/DDBJ whole genome shotgun (WGS) entry which is preliminary data.</text>
</comment>